<accession>A0ABQ5H4E4</accession>
<reference evidence="2" key="1">
    <citation type="journal article" date="2022" name="Int. J. Mol. Sci.">
        <title>Draft Genome of Tanacetum Coccineum: Genomic Comparison of Closely Related Tanacetum-Family Plants.</title>
        <authorList>
            <person name="Yamashiro T."/>
            <person name="Shiraishi A."/>
            <person name="Nakayama K."/>
            <person name="Satake H."/>
        </authorList>
    </citation>
    <scope>NUCLEOTIDE SEQUENCE</scope>
</reference>
<keyword evidence="3" id="KW-1185">Reference proteome</keyword>
<proteinExistence type="predicted"/>
<dbReference type="EMBL" id="BQNB010019197">
    <property type="protein sequence ID" value="GJT82757.1"/>
    <property type="molecule type" value="Genomic_DNA"/>
</dbReference>
<protein>
    <submittedName>
        <fullName evidence="2">Reverse transcriptase domain-containing protein</fullName>
    </submittedName>
</protein>
<keyword evidence="2" id="KW-0808">Transferase</keyword>
<gene>
    <name evidence="2" type="ORF">Tco_1057099</name>
</gene>
<dbReference type="Pfam" id="PF08284">
    <property type="entry name" value="RVP_2"/>
    <property type="match status" value="1"/>
</dbReference>
<evidence type="ECO:0000313" key="2">
    <source>
        <dbReference type="EMBL" id="GJT82757.1"/>
    </source>
</evidence>
<reference evidence="2" key="2">
    <citation type="submission" date="2022-01" db="EMBL/GenBank/DDBJ databases">
        <authorList>
            <person name="Yamashiro T."/>
            <person name="Shiraishi A."/>
            <person name="Satake H."/>
            <person name="Nakayama K."/>
        </authorList>
    </citation>
    <scope>NUCLEOTIDE SEQUENCE</scope>
</reference>
<dbReference type="Proteomes" id="UP001151760">
    <property type="component" value="Unassembled WGS sequence"/>
</dbReference>
<evidence type="ECO:0000313" key="3">
    <source>
        <dbReference type="Proteomes" id="UP001151760"/>
    </source>
</evidence>
<dbReference type="Gene3D" id="3.30.70.270">
    <property type="match status" value="1"/>
</dbReference>
<name>A0ABQ5H4E4_9ASTR</name>
<keyword evidence="2" id="KW-0548">Nucleotidyltransferase</keyword>
<comment type="caution">
    <text evidence="2">The sequence shown here is derived from an EMBL/GenBank/DDBJ whole genome shotgun (WGS) entry which is preliminary data.</text>
</comment>
<feature type="domain" description="Reverse transcriptase/retrotransposon-derived protein RNase H-like" evidence="1">
    <location>
        <begin position="213"/>
        <end position="265"/>
    </location>
</feature>
<sequence>MTGNCRTSVPLTTQRPPVANQKTTVTCYECGKQGHYRNNLLSDIAPTALDTKHTIELADGRLIGVDAILRGYTLNFLNHTFNLDLIPVELESFDVIIRMDWLTKYRAVIIYDEILVRVPFDNETLMIRGDRSKDRRDSRLNTTSCSKAEKCMQKGCHVFLAHITAKKTEEKSKEKVAPIARSPYRLDLSEMSNKEHEEHLKLILELLKKEDLWKEKEEEAFQLLKQKLCSASILALPEGIENFVIFNDASHKDLGVVLMKKEKENVVADALSRKERIKLLRVRALVMTIDINLPSQILNAQAEAMKEENVKEENLRGMDKEFKTRPDGTLYIRNKIWLPCLGD</sequence>
<dbReference type="InterPro" id="IPR043128">
    <property type="entry name" value="Rev_trsase/Diguanyl_cyclase"/>
</dbReference>
<keyword evidence="2" id="KW-0695">RNA-directed DNA polymerase</keyword>
<organism evidence="2 3">
    <name type="scientific">Tanacetum coccineum</name>
    <dbReference type="NCBI Taxonomy" id="301880"/>
    <lineage>
        <taxon>Eukaryota</taxon>
        <taxon>Viridiplantae</taxon>
        <taxon>Streptophyta</taxon>
        <taxon>Embryophyta</taxon>
        <taxon>Tracheophyta</taxon>
        <taxon>Spermatophyta</taxon>
        <taxon>Magnoliopsida</taxon>
        <taxon>eudicotyledons</taxon>
        <taxon>Gunneridae</taxon>
        <taxon>Pentapetalae</taxon>
        <taxon>asterids</taxon>
        <taxon>campanulids</taxon>
        <taxon>Asterales</taxon>
        <taxon>Asteraceae</taxon>
        <taxon>Asteroideae</taxon>
        <taxon>Anthemideae</taxon>
        <taxon>Anthemidinae</taxon>
        <taxon>Tanacetum</taxon>
    </lineage>
</organism>
<dbReference type="InterPro" id="IPR043502">
    <property type="entry name" value="DNA/RNA_pol_sf"/>
</dbReference>
<dbReference type="SUPFAM" id="SSF56672">
    <property type="entry name" value="DNA/RNA polymerases"/>
    <property type="match status" value="1"/>
</dbReference>
<dbReference type="InterPro" id="IPR041577">
    <property type="entry name" value="RT_RNaseH_2"/>
</dbReference>
<evidence type="ECO:0000259" key="1">
    <source>
        <dbReference type="Pfam" id="PF17919"/>
    </source>
</evidence>
<dbReference type="Pfam" id="PF17919">
    <property type="entry name" value="RT_RNaseH_2"/>
    <property type="match status" value="1"/>
</dbReference>
<dbReference type="GO" id="GO:0003964">
    <property type="term" value="F:RNA-directed DNA polymerase activity"/>
    <property type="evidence" value="ECO:0007669"/>
    <property type="project" value="UniProtKB-KW"/>
</dbReference>